<evidence type="ECO:0000256" key="2">
    <source>
        <dbReference type="SAM" id="SignalP"/>
    </source>
</evidence>
<feature type="compositionally biased region" description="Low complexity" evidence="1">
    <location>
        <begin position="135"/>
        <end position="147"/>
    </location>
</feature>
<dbReference type="Proteomes" id="UP000317940">
    <property type="component" value="Unassembled WGS sequence"/>
</dbReference>
<accession>A0A561S971</accession>
<protein>
    <recommendedName>
        <fullName evidence="5">LPXTG-motif cell wall-anchored protein</fullName>
    </recommendedName>
</protein>
<feature type="region of interest" description="Disordered" evidence="1">
    <location>
        <begin position="131"/>
        <end position="200"/>
    </location>
</feature>
<gene>
    <name evidence="3" type="ORF">FHX73_1949</name>
</gene>
<organism evidence="3 4">
    <name type="scientific">Kitasatospora viridis</name>
    <dbReference type="NCBI Taxonomy" id="281105"/>
    <lineage>
        <taxon>Bacteria</taxon>
        <taxon>Bacillati</taxon>
        <taxon>Actinomycetota</taxon>
        <taxon>Actinomycetes</taxon>
        <taxon>Kitasatosporales</taxon>
        <taxon>Streptomycetaceae</taxon>
        <taxon>Kitasatospora</taxon>
    </lineage>
</organism>
<feature type="compositionally biased region" description="Gly residues" evidence="1">
    <location>
        <begin position="186"/>
        <end position="195"/>
    </location>
</feature>
<evidence type="ECO:0008006" key="5">
    <source>
        <dbReference type="Google" id="ProtNLM"/>
    </source>
</evidence>
<feature type="compositionally biased region" description="Gly residues" evidence="1">
    <location>
        <begin position="148"/>
        <end position="170"/>
    </location>
</feature>
<keyword evidence="2" id="KW-0732">Signal</keyword>
<dbReference type="AlphaFoldDB" id="A0A561S971"/>
<feature type="signal peptide" evidence="2">
    <location>
        <begin position="1"/>
        <end position="30"/>
    </location>
</feature>
<name>A0A561S971_9ACTN</name>
<evidence type="ECO:0000256" key="1">
    <source>
        <dbReference type="SAM" id="MobiDB-lite"/>
    </source>
</evidence>
<keyword evidence="4" id="KW-1185">Reference proteome</keyword>
<comment type="caution">
    <text evidence="3">The sequence shown here is derived from an EMBL/GenBank/DDBJ whole genome shotgun (WGS) entry which is preliminary data.</text>
</comment>
<reference evidence="3 4" key="1">
    <citation type="submission" date="2019-06" db="EMBL/GenBank/DDBJ databases">
        <title>Sequencing the genomes of 1000 actinobacteria strains.</title>
        <authorList>
            <person name="Klenk H.-P."/>
        </authorList>
    </citation>
    <scope>NUCLEOTIDE SEQUENCE [LARGE SCALE GENOMIC DNA]</scope>
    <source>
        <strain evidence="3 4">DSM 44826</strain>
    </source>
</reference>
<feature type="chain" id="PRO_5022091346" description="LPXTG-motif cell wall-anchored protein" evidence="2">
    <location>
        <begin position="31"/>
        <end position="229"/>
    </location>
</feature>
<proteinExistence type="predicted"/>
<dbReference type="EMBL" id="VIWT01000009">
    <property type="protein sequence ID" value="TWF71419.1"/>
    <property type="molecule type" value="Genomic_DNA"/>
</dbReference>
<sequence>MHTTPRRIAQTLATTATAAALTWLPVPAHAAPGDAGDVKIHTTTEAVGDQADEPKVCGFYLDAFTFDTVTAAVWTIEQQPPTGTAEVLNGSILLAGGIGHTGHLSLPDGHYKLDWYPVGAPGSAKHKVFTVDCASGSPSPSGSSSPSTGGGPSGSPSGGPSGAPSGGPSGGPSQRPGSGRTPNGPVGAGEGGASGSSGRAEIAGGAALVAAAGALLARARRRARRHADH</sequence>
<evidence type="ECO:0000313" key="4">
    <source>
        <dbReference type="Proteomes" id="UP000317940"/>
    </source>
</evidence>
<dbReference type="RefSeq" id="WP_211786521.1">
    <property type="nucleotide sequence ID" value="NZ_BAAAMZ010000028.1"/>
</dbReference>
<evidence type="ECO:0000313" key="3">
    <source>
        <dbReference type="EMBL" id="TWF71419.1"/>
    </source>
</evidence>